<name>A0A1Y5XBX7_KIBAR</name>
<evidence type="ECO:0000313" key="8">
    <source>
        <dbReference type="EMBL" id="SMC85363.1"/>
    </source>
</evidence>
<evidence type="ECO:0000256" key="2">
    <source>
        <dbReference type="ARBA" id="ARBA00022692"/>
    </source>
</evidence>
<feature type="transmembrane region" description="Helical" evidence="6">
    <location>
        <begin position="26"/>
        <end position="49"/>
    </location>
</feature>
<evidence type="ECO:0000256" key="5">
    <source>
        <dbReference type="ARBA" id="ARBA00023251"/>
    </source>
</evidence>
<reference evidence="8 9" key="1">
    <citation type="submission" date="2017-04" db="EMBL/GenBank/DDBJ databases">
        <authorList>
            <person name="Afonso C.L."/>
            <person name="Miller P.J."/>
            <person name="Scott M.A."/>
            <person name="Spackman E."/>
            <person name="Goraichik I."/>
            <person name="Dimitrov K.M."/>
            <person name="Suarez D.L."/>
            <person name="Swayne D.E."/>
        </authorList>
    </citation>
    <scope>NUCLEOTIDE SEQUENCE [LARGE SCALE GENOMIC DNA]</scope>
    <source>
        <strain evidence="8 9">DSM 43828</strain>
    </source>
</reference>
<keyword evidence="6" id="KW-0813">Transport</keyword>
<dbReference type="GO" id="GO:0140359">
    <property type="term" value="F:ABC-type transporter activity"/>
    <property type="evidence" value="ECO:0007669"/>
    <property type="project" value="InterPro"/>
</dbReference>
<dbReference type="RefSeq" id="WP_143446266.1">
    <property type="nucleotide sequence ID" value="NZ_FWXV01000002.1"/>
</dbReference>
<dbReference type="PANTHER" id="PTHR43229:SF2">
    <property type="entry name" value="NODULATION PROTEIN J"/>
    <property type="match status" value="1"/>
</dbReference>
<feature type="transmembrane region" description="Helical" evidence="6">
    <location>
        <begin position="141"/>
        <end position="164"/>
    </location>
</feature>
<dbReference type="PIRSF" id="PIRSF006648">
    <property type="entry name" value="DrrB"/>
    <property type="match status" value="1"/>
</dbReference>
<evidence type="ECO:0000256" key="1">
    <source>
        <dbReference type="ARBA" id="ARBA00004141"/>
    </source>
</evidence>
<dbReference type="PANTHER" id="PTHR43229">
    <property type="entry name" value="NODULATION PROTEIN J"/>
    <property type="match status" value="1"/>
</dbReference>
<dbReference type="AlphaFoldDB" id="A0A1Y5XBX7"/>
<accession>A0A1Y5XBX7</accession>
<dbReference type="PROSITE" id="PS51012">
    <property type="entry name" value="ABC_TM2"/>
    <property type="match status" value="1"/>
</dbReference>
<feature type="transmembrane region" description="Helical" evidence="6">
    <location>
        <begin position="104"/>
        <end position="129"/>
    </location>
</feature>
<dbReference type="Proteomes" id="UP000192674">
    <property type="component" value="Unassembled WGS sequence"/>
</dbReference>
<dbReference type="EMBL" id="FWXV01000002">
    <property type="protein sequence ID" value="SMC85363.1"/>
    <property type="molecule type" value="Genomic_DNA"/>
</dbReference>
<dbReference type="InterPro" id="IPR051784">
    <property type="entry name" value="Nod_factor_ABC_transporter"/>
</dbReference>
<dbReference type="Pfam" id="PF01061">
    <property type="entry name" value="ABC2_membrane"/>
    <property type="match status" value="1"/>
</dbReference>
<feature type="transmembrane region" description="Helical" evidence="6">
    <location>
        <begin position="171"/>
        <end position="190"/>
    </location>
</feature>
<dbReference type="OrthoDB" id="670210at2"/>
<feature type="transmembrane region" description="Helical" evidence="6">
    <location>
        <begin position="61"/>
        <end position="83"/>
    </location>
</feature>
<evidence type="ECO:0000256" key="4">
    <source>
        <dbReference type="ARBA" id="ARBA00023136"/>
    </source>
</evidence>
<dbReference type="GO" id="GO:0043190">
    <property type="term" value="C:ATP-binding cassette (ABC) transporter complex"/>
    <property type="evidence" value="ECO:0007669"/>
    <property type="project" value="InterPro"/>
</dbReference>
<keyword evidence="4 6" id="KW-0472">Membrane</keyword>
<keyword evidence="2 6" id="KW-0812">Transmembrane</keyword>
<dbReference type="InterPro" id="IPR047817">
    <property type="entry name" value="ABC2_TM_bact-type"/>
</dbReference>
<comment type="similarity">
    <text evidence="6">Belongs to the ABC-2 integral membrane protein family.</text>
</comment>
<evidence type="ECO:0000256" key="3">
    <source>
        <dbReference type="ARBA" id="ARBA00022989"/>
    </source>
</evidence>
<evidence type="ECO:0000256" key="6">
    <source>
        <dbReference type="RuleBase" id="RU361157"/>
    </source>
</evidence>
<gene>
    <name evidence="8" type="ORF">SAMN05661093_02168</name>
</gene>
<organism evidence="8 9">
    <name type="scientific">Kibdelosporangium aridum</name>
    <dbReference type="NCBI Taxonomy" id="2030"/>
    <lineage>
        <taxon>Bacteria</taxon>
        <taxon>Bacillati</taxon>
        <taxon>Actinomycetota</taxon>
        <taxon>Actinomycetes</taxon>
        <taxon>Pseudonocardiales</taxon>
        <taxon>Pseudonocardiaceae</taxon>
        <taxon>Kibdelosporangium</taxon>
    </lineage>
</organism>
<dbReference type="GO" id="GO:0046677">
    <property type="term" value="P:response to antibiotic"/>
    <property type="evidence" value="ECO:0007669"/>
    <property type="project" value="UniProtKB-KW"/>
</dbReference>
<keyword evidence="3 6" id="KW-1133">Transmembrane helix</keyword>
<dbReference type="InterPro" id="IPR013525">
    <property type="entry name" value="ABC2_TM"/>
</dbReference>
<protein>
    <recommendedName>
        <fullName evidence="6">Transport permease protein</fullName>
    </recommendedName>
</protein>
<feature type="transmembrane region" description="Helical" evidence="6">
    <location>
        <begin position="228"/>
        <end position="246"/>
    </location>
</feature>
<keyword evidence="9" id="KW-1185">Reference proteome</keyword>
<keyword evidence="5" id="KW-0046">Antibiotic resistance</keyword>
<dbReference type="InterPro" id="IPR000412">
    <property type="entry name" value="ABC_2_transport"/>
</dbReference>
<proteinExistence type="inferred from homology"/>
<sequence length="256" mass="27335">MSTVALAMRDSGAMLRRDFTHSKRNLMMTISGIATPVFMMVLFAGVFGGAIGPQGIDYIDFLAPGIIIMSAGTSSAATAVKVCQDMAEGIIDRFRTMDIARSAVLTGQVVGSVIRTVFSAVLVVAVALLLGFSPTASFGEWLAVLGIYVMLTFALTWLAVAFGLKAATPAGANSLTLIVQFLPFISSAFVSPETMSVPVRWFAENQPFNPAIETIRALLTGGPIGNNAWLAVIWAVVISAVGYFWARKQYNRPKTK</sequence>
<feature type="domain" description="ABC transmembrane type-2" evidence="7">
    <location>
        <begin position="27"/>
        <end position="249"/>
    </location>
</feature>
<keyword evidence="6" id="KW-1003">Cell membrane</keyword>
<evidence type="ECO:0000259" key="7">
    <source>
        <dbReference type="PROSITE" id="PS51012"/>
    </source>
</evidence>
<evidence type="ECO:0000313" key="9">
    <source>
        <dbReference type="Proteomes" id="UP000192674"/>
    </source>
</evidence>
<comment type="subcellular location">
    <subcellularLocation>
        <location evidence="6">Cell membrane</location>
        <topology evidence="6">Multi-pass membrane protein</topology>
    </subcellularLocation>
    <subcellularLocation>
        <location evidence="1">Membrane</location>
        <topology evidence="1">Multi-pass membrane protein</topology>
    </subcellularLocation>
</comment>